<protein>
    <submittedName>
        <fullName evidence="1">Uncharacterized protein</fullName>
    </submittedName>
</protein>
<evidence type="ECO:0000313" key="2">
    <source>
        <dbReference type="Proteomes" id="UP001319883"/>
    </source>
</evidence>
<reference evidence="1 2" key="1">
    <citation type="submission" date="2021-05" db="EMBL/GenBank/DDBJ databases">
        <title>Petroleum and Energy Research Collection (APPE): ex situ preservation of microbial diversity associated with the oil industry and exploitation of its biotechnological potential.</title>
        <authorList>
            <person name="Paixao C.T.M."/>
            <person name="Gomes M.B."/>
            <person name="Oliveira V.M."/>
        </authorList>
    </citation>
    <scope>NUCLEOTIDE SEQUENCE [LARGE SCALE GENOMIC DNA]</scope>
    <source>
        <strain evidence="1 2">LIT2</strain>
    </source>
</reference>
<dbReference type="Proteomes" id="UP001319883">
    <property type="component" value="Unassembled WGS sequence"/>
</dbReference>
<organism evidence="1 2">
    <name type="scientific">Modicisalibacter tunisiensis</name>
    <dbReference type="NCBI Taxonomy" id="390637"/>
    <lineage>
        <taxon>Bacteria</taxon>
        <taxon>Pseudomonadati</taxon>
        <taxon>Pseudomonadota</taxon>
        <taxon>Gammaproteobacteria</taxon>
        <taxon>Oceanospirillales</taxon>
        <taxon>Halomonadaceae</taxon>
        <taxon>Modicisalibacter</taxon>
    </lineage>
</organism>
<dbReference type="EMBL" id="JAGXFD010000001">
    <property type="protein sequence ID" value="MBZ9566684.1"/>
    <property type="molecule type" value="Genomic_DNA"/>
</dbReference>
<sequence length="64" mass="7064">MAESRRALFLCRHCQALVYVERRGARGVQPCPRCRAGDLESVTVPHATYATQALGHLLGVDLSR</sequence>
<keyword evidence="2" id="KW-1185">Reference proteome</keyword>
<proteinExistence type="predicted"/>
<gene>
    <name evidence="1" type="ORF">KGQ91_03170</name>
</gene>
<evidence type="ECO:0000313" key="1">
    <source>
        <dbReference type="EMBL" id="MBZ9566684.1"/>
    </source>
</evidence>
<name>A0ABS7WX02_9GAMM</name>
<dbReference type="RefSeq" id="WP_163649685.1">
    <property type="nucleotide sequence ID" value="NZ_JAGXFC010000001.1"/>
</dbReference>
<comment type="caution">
    <text evidence="1">The sequence shown here is derived from an EMBL/GenBank/DDBJ whole genome shotgun (WGS) entry which is preliminary data.</text>
</comment>
<accession>A0ABS7WX02</accession>